<feature type="chain" id="PRO_5012519998" evidence="1">
    <location>
        <begin position="16"/>
        <end position="482"/>
    </location>
</feature>
<dbReference type="HOGENOM" id="CLU_017311_0_1_1"/>
<dbReference type="AlphaFoldDB" id="W9Y576"/>
<name>W9Y576_9EURO</name>
<dbReference type="Proteomes" id="UP000019478">
    <property type="component" value="Unassembled WGS sequence"/>
</dbReference>
<feature type="signal peptide" evidence="1">
    <location>
        <begin position="1"/>
        <end position="15"/>
    </location>
</feature>
<dbReference type="eggNOG" id="ENOG502T7S4">
    <property type="taxonomic scope" value="Eukaryota"/>
</dbReference>
<gene>
    <name evidence="2" type="ORF">A1O3_05008</name>
</gene>
<dbReference type="EMBL" id="AMGY01000004">
    <property type="protein sequence ID" value="EXJ84341.1"/>
    <property type="molecule type" value="Genomic_DNA"/>
</dbReference>
<dbReference type="SUPFAM" id="SSF51126">
    <property type="entry name" value="Pectin lyase-like"/>
    <property type="match status" value="1"/>
</dbReference>
<evidence type="ECO:0000313" key="3">
    <source>
        <dbReference type="Proteomes" id="UP000019478"/>
    </source>
</evidence>
<accession>W9Y576</accession>
<protein>
    <submittedName>
        <fullName evidence="2">Uncharacterized protein</fullName>
    </submittedName>
</protein>
<comment type="caution">
    <text evidence="2">The sequence shown here is derived from an EMBL/GenBank/DDBJ whole genome shotgun (WGS) entry which is preliminary data.</text>
</comment>
<evidence type="ECO:0000313" key="2">
    <source>
        <dbReference type="EMBL" id="EXJ84341.1"/>
    </source>
</evidence>
<dbReference type="RefSeq" id="XP_007733326.1">
    <property type="nucleotide sequence ID" value="XM_007735136.1"/>
</dbReference>
<dbReference type="InterPro" id="IPR012334">
    <property type="entry name" value="Pectin_lyas_fold"/>
</dbReference>
<proteinExistence type="predicted"/>
<dbReference type="GeneID" id="19169126"/>
<dbReference type="InterPro" id="IPR011050">
    <property type="entry name" value="Pectin_lyase_fold/virulence"/>
</dbReference>
<reference evidence="2 3" key="1">
    <citation type="submission" date="2013-03" db="EMBL/GenBank/DDBJ databases">
        <title>The Genome Sequence of Capronia epimyces CBS 606.96.</title>
        <authorList>
            <consortium name="The Broad Institute Genomics Platform"/>
            <person name="Cuomo C."/>
            <person name="de Hoog S."/>
            <person name="Gorbushina A."/>
            <person name="Walker B."/>
            <person name="Young S.K."/>
            <person name="Zeng Q."/>
            <person name="Gargeya S."/>
            <person name="Fitzgerald M."/>
            <person name="Haas B."/>
            <person name="Abouelleil A."/>
            <person name="Allen A.W."/>
            <person name="Alvarado L."/>
            <person name="Arachchi H.M."/>
            <person name="Berlin A.M."/>
            <person name="Chapman S.B."/>
            <person name="Gainer-Dewar J."/>
            <person name="Goldberg J."/>
            <person name="Griggs A."/>
            <person name="Gujja S."/>
            <person name="Hansen M."/>
            <person name="Howarth C."/>
            <person name="Imamovic A."/>
            <person name="Ireland A."/>
            <person name="Larimer J."/>
            <person name="McCowan C."/>
            <person name="Murphy C."/>
            <person name="Pearson M."/>
            <person name="Poon T.W."/>
            <person name="Priest M."/>
            <person name="Roberts A."/>
            <person name="Saif S."/>
            <person name="Shea T."/>
            <person name="Sisk P."/>
            <person name="Sykes S."/>
            <person name="Wortman J."/>
            <person name="Nusbaum C."/>
            <person name="Birren B."/>
        </authorList>
    </citation>
    <scope>NUCLEOTIDE SEQUENCE [LARGE SCALE GENOMIC DNA]</scope>
    <source>
        <strain evidence="2 3">CBS 606.96</strain>
    </source>
</reference>
<dbReference type="Gene3D" id="2.160.20.10">
    <property type="entry name" value="Single-stranded right-handed beta-helix, Pectin lyase-like"/>
    <property type="match status" value="1"/>
</dbReference>
<evidence type="ECO:0000256" key="1">
    <source>
        <dbReference type="SAM" id="SignalP"/>
    </source>
</evidence>
<dbReference type="SMART" id="SM00710">
    <property type="entry name" value="PbH1"/>
    <property type="match status" value="5"/>
</dbReference>
<keyword evidence="3" id="KW-1185">Reference proteome</keyword>
<organism evidence="2 3">
    <name type="scientific">Capronia epimyces CBS 606.96</name>
    <dbReference type="NCBI Taxonomy" id="1182542"/>
    <lineage>
        <taxon>Eukaryota</taxon>
        <taxon>Fungi</taxon>
        <taxon>Dikarya</taxon>
        <taxon>Ascomycota</taxon>
        <taxon>Pezizomycotina</taxon>
        <taxon>Eurotiomycetes</taxon>
        <taxon>Chaetothyriomycetidae</taxon>
        <taxon>Chaetothyriales</taxon>
        <taxon>Herpotrichiellaceae</taxon>
        <taxon>Capronia</taxon>
    </lineage>
</organism>
<sequence length="482" mass="51067">MIFFYLALFCSLVAGGPTQYYVDCNATSPGNGSLAGPWNSLGSVNSFVFSPGDVLSFKSNITCKGVVAPLGSGNLTHPIRIMSYPPDSINGPPILDGDGNNYTLLLKNQDHWRISNLAVTNPAADLGRRQGILIMADDGKVHSDMVVDHNTVYDVAGQTNKATHSSDFAGSAGISINTSNGSRIDDVWVRDNKVQDCGGGAIKVRPGQATNQGRNARVSYNSIDACGGDGVIIAYADSPSIDHNVASNLGKGKYPWTGGNFAAMWVMCDHNPVIAHNVVYGSAMSLYDSEAFDCDWGNTGTCLVEYNYSHDNAGGSFLNCDGCGDPKGPTQIVRYNVFENDCRMVSVGELPELWFCNNVVYCPKQDFSINVPPTTHFVNNIFVGTANATLPTGSGVDWKSNFFQSVTPPTENGFTGNPGFVNPGLAGKTLGAAFGYRVKPDSPVLSKGSVVHGNGNLDFFGHDVSNYTAPNLGAYSGAGVSL</sequence>
<dbReference type="InterPro" id="IPR006626">
    <property type="entry name" value="PbH1"/>
</dbReference>
<keyword evidence="1" id="KW-0732">Signal</keyword>
<dbReference type="OrthoDB" id="3432466at2759"/>